<dbReference type="InterPro" id="IPR013632">
    <property type="entry name" value="Rad51_C"/>
</dbReference>
<gene>
    <name evidence="5" type="ORF">T310_2679</name>
</gene>
<feature type="domain" description="RecA family profile 1" evidence="4">
    <location>
        <begin position="105"/>
        <end position="290"/>
    </location>
</feature>
<keyword evidence="2" id="KW-0067">ATP-binding</keyword>
<feature type="compositionally biased region" description="Low complexity" evidence="3">
    <location>
        <begin position="338"/>
        <end position="347"/>
    </location>
</feature>
<dbReference type="GO" id="GO:0000730">
    <property type="term" value="P:DNA recombinase assembly"/>
    <property type="evidence" value="ECO:0007669"/>
    <property type="project" value="TreeGrafter"/>
</dbReference>
<feature type="region of interest" description="Disordered" evidence="3">
    <location>
        <begin position="296"/>
        <end position="350"/>
    </location>
</feature>
<dbReference type="GO" id="GO:0042148">
    <property type="term" value="P:DNA strand invasion"/>
    <property type="evidence" value="ECO:0007669"/>
    <property type="project" value="TreeGrafter"/>
</dbReference>
<dbReference type="GO" id="GO:0005524">
    <property type="term" value="F:ATP binding"/>
    <property type="evidence" value="ECO:0007669"/>
    <property type="project" value="UniProtKB-KW"/>
</dbReference>
<dbReference type="Pfam" id="PF08423">
    <property type="entry name" value="Rad51"/>
    <property type="match status" value="1"/>
</dbReference>
<protein>
    <submittedName>
        <fullName evidence="5">DNA repair protein (Rad57)</fullName>
    </submittedName>
</protein>
<feature type="compositionally biased region" description="Low complexity" evidence="3">
    <location>
        <begin position="424"/>
        <end position="433"/>
    </location>
</feature>
<evidence type="ECO:0000256" key="2">
    <source>
        <dbReference type="ARBA" id="ARBA00022840"/>
    </source>
</evidence>
<dbReference type="GO" id="GO:0140664">
    <property type="term" value="F:ATP-dependent DNA damage sensor activity"/>
    <property type="evidence" value="ECO:0007669"/>
    <property type="project" value="InterPro"/>
</dbReference>
<dbReference type="PANTHER" id="PTHR22942:SF66">
    <property type="entry name" value="RE19845P"/>
    <property type="match status" value="1"/>
</dbReference>
<dbReference type="STRING" id="1408163.A0A0F4YZ08"/>
<dbReference type="InterPro" id="IPR027417">
    <property type="entry name" value="P-loop_NTPase"/>
</dbReference>
<dbReference type="GO" id="GO:0003697">
    <property type="term" value="F:single-stranded DNA binding"/>
    <property type="evidence" value="ECO:0007669"/>
    <property type="project" value="TreeGrafter"/>
</dbReference>
<dbReference type="EMBL" id="LASV01000105">
    <property type="protein sequence ID" value="KKA23320.1"/>
    <property type="molecule type" value="Genomic_DNA"/>
</dbReference>
<feature type="compositionally biased region" description="Basic and acidic residues" evidence="3">
    <location>
        <begin position="69"/>
        <end position="78"/>
    </location>
</feature>
<dbReference type="InterPro" id="IPR020588">
    <property type="entry name" value="RecA_ATP-bd"/>
</dbReference>
<dbReference type="OrthoDB" id="1861185at2759"/>
<evidence type="ECO:0000256" key="1">
    <source>
        <dbReference type="ARBA" id="ARBA00022741"/>
    </source>
</evidence>
<dbReference type="GO" id="GO:0000150">
    <property type="term" value="F:DNA strand exchange activity"/>
    <property type="evidence" value="ECO:0007669"/>
    <property type="project" value="TreeGrafter"/>
</dbReference>
<dbReference type="GO" id="GO:0006312">
    <property type="term" value="P:mitotic recombination"/>
    <property type="evidence" value="ECO:0007669"/>
    <property type="project" value="TreeGrafter"/>
</dbReference>
<dbReference type="Gene3D" id="3.40.50.300">
    <property type="entry name" value="P-loop containing nucleotide triphosphate hydrolases"/>
    <property type="match status" value="1"/>
</dbReference>
<evidence type="ECO:0000259" key="4">
    <source>
        <dbReference type="PROSITE" id="PS50162"/>
    </source>
</evidence>
<dbReference type="RefSeq" id="XP_013329932.1">
    <property type="nucleotide sequence ID" value="XM_013474478.1"/>
</dbReference>
<evidence type="ECO:0000313" key="6">
    <source>
        <dbReference type="Proteomes" id="UP000053958"/>
    </source>
</evidence>
<accession>A0A0F4YZ08</accession>
<evidence type="ECO:0000313" key="5">
    <source>
        <dbReference type="EMBL" id="KKA23320.1"/>
    </source>
</evidence>
<comment type="caution">
    <text evidence="5">The sequence shown here is derived from an EMBL/GenBank/DDBJ whole genome shotgun (WGS) entry which is preliminary data.</text>
</comment>
<dbReference type="Proteomes" id="UP000053958">
    <property type="component" value="Unassembled WGS sequence"/>
</dbReference>
<sequence length="527" mass="57786">MDLLSILPRLSTKQYTHILPSLERKHISTVDLITLDTLEIAKRAHVPPADVRRLCADVLEALHRDLGFEREQPKTKVQDEEETSPSTLDEPRLIPGPSTKLDLSHWSTISTLDPALDALLDGGIPTGYLTEVTGERSDRGCSGSGKTQFLLNLLLTAQLPRPRGLGKRAIYISTEAPLSTTRLSQLLETHPYLSTLPPDTAPSLANILSINAIDLETQDHILNYQLPVAISRYDVGLVVIDSIAANYRAEHESHNVSGISTRSGELARLGQMLRNLAVKEDIAVVVANQVSDRFDSFDDQPRLRSSQTLTPAMRERESGARSPLPRNRVEGWNAETTPSSSPGPSSPYVEDESFDGAYIVGHPVRNETLSLAHQQRFFTGWGDAPELEFSESQKTPALGFVWSNQIACRISLKKEDEIQPLPVPVDTVPAATPSSQTRPPEATPVPDDSKTASQETDSTDVKPTASQGDERGLSARVPTSTPSLVADKITKRRLKLVFAPWTAGRADNASDEVEFEIWKGGIRSIKQ</sequence>
<organism evidence="5 6">
    <name type="scientific">Rasamsonia emersonii (strain ATCC 16479 / CBS 393.64 / IMI 116815)</name>
    <dbReference type="NCBI Taxonomy" id="1408163"/>
    <lineage>
        <taxon>Eukaryota</taxon>
        <taxon>Fungi</taxon>
        <taxon>Dikarya</taxon>
        <taxon>Ascomycota</taxon>
        <taxon>Pezizomycotina</taxon>
        <taxon>Eurotiomycetes</taxon>
        <taxon>Eurotiomycetidae</taxon>
        <taxon>Eurotiales</taxon>
        <taxon>Trichocomaceae</taxon>
        <taxon>Rasamsonia</taxon>
    </lineage>
</organism>
<dbReference type="GeneID" id="25315030"/>
<dbReference type="SUPFAM" id="SSF52540">
    <property type="entry name" value="P-loop containing nucleoside triphosphate hydrolases"/>
    <property type="match status" value="1"/>
</dbReference>
<evidence type="ECO:0000256" key="3">
    <source>
        <dbReference type="SAM" id="MobiDB-lite"/>
    </source>
</evidence>
<dbReference type="GO" id="GO:0003690">
    <property type="term" value="F:double-stranded DNA binding"/>
    <property type="evidence" value="ECO:0007669"/>
    <property type="project" value="TreeGrafter"/>
</dbReference>
<proteinExistence type="predicted"/>
<feature type="region of interest" description="Disordered" evidence="3">
    <location>
        <begin position="423"/>
        <end position="479"/>
    </location>
</feature>
<keyword evidence="1" id="KW-0547">Nucleotide-binding</keyword>
<dbReference type="GO" id="GO:0061982">
    <property type="term" value="P:meiosis I cell cycle process"/>
    <property type="evidence" value="ECO:0007669"/>
    <property type="project" value="UniProtKB-ARBA"/>
</dbReference>
<name>A0A0F4YZ08_RASE3</name>
<reference evidence="5 6" key="1">
    <citation type="submission" date="2015-04" db="EMBL/GenBank/DDBJ databases">
        <authorList>
            <person name="Heijne W.H."/>
            <person name="Fedorova N.D."/>
            <person name="Nierman W.C."/>
            <person name="Vollebregt A.W."/>
            <person name="Zhao Z."/>
            <person name="Wu L."/>
            <person name="Kumar M."/>
            <person name="Stam H."/>
            <person name="van den Berg M.A."/>
            <person name="Pel H.J."/>
        </authorList>
    </citation>
    <scope>NUCLEOTIDE SEQUENCE [LARGE SCALE GENOMIC DNA]</scope>
    <source>
        <strain evidence="5 6">CBS 393.64</strain>
    </source>
</reference>
<keyword evidence="6" id="KW-1185">Reference proteome</keyword>
<dbReference type="AlphaFoldDB" id="A0A0F4YZ08"/>
<dbReference type="PROSITE" id="PS50162">
    <property type="entry name" value="RECA_2"/>
    <property type="match status" value="1"/>
</dbReference>
<feature type="region of interest" description="Disordered" evidence="3">
    <location>
        <begin position="69"/>
        <end position="95"/>
    </location>
</feature>
<dbReference type="PANTHER" id="PTHR22942">
    <property type="entry name" value="RECA/RAD51/RADA DNA STRAND-PAIRING FAMILY MEMBER"/>
    <property type="match status" value="1"/>
</dbReference>